<evidence type="ECO:0000256" key="1">
    <source>
        <dbReference type="SAM" id="MobiDB-lite"/>
    </source>
</evidence>
<dbReference type="EMBL" id="JACHLY010000001">
    <property type="protein sequence ID" value="MBB5998719.1"/>
    <property type="molecule type" value="Genomic_DNA"/>
</dbReference>
<reference evidence="2 3" key="1">
    <citation type="submission" date="2020-08" db="EMBL/GenBank/DDBJ databases">
        <title>Sequencing the genomes of 1000 actinobacteria strains.</title>
        <authorList>
            <person name="Klenk H.-P."/>
        </authorList>
    </citation>
    <scope>NUCLEOTIDE SEQUENCE [LARGE SCALE GENOMIC DNA]</scope>
    <source>
        <strain evidence="2 3">DSM 44593</strain>
    </source>
</reference>
<sequence>MSFAPPVPADVDESADSVPDFAESVGFAGSGFVSALSVEPSVSAAACVGEAVFAVSALGVSSAPEPFPVFAVLPAVPADADAGLEASGFALAGFRPAAAEPLPDPDSGFEAPFFAAPPFVASPSRTAAEDSAVPSEGSDPSAAVSSLGASADPSEAAVSSPFCSRAVAA</sequence>
<evidence type="ECO:0000313" key="2">
    <source>
        <dbReference type="EMBL" id="MBB5998719.1"/>
    </source>
</evidence>
<keyword evidence="3" id="KW-1185">Reference proteome</keyword>
<dbReference type="RefSeq" id="WP_246463627.1">
    <property type="nucleotide sequence ID" value="NZ_BAABKT010000041.1"/>
</dbReference>
<feature type="region of interest" description="Disordered" evidence="1">
    <location>
        <begin position="125"/>
        <end position="169"/>
    </location>
</feature>
<evidence type="ECO:0000313" key="3">
    <source>
        <dbReference type="Proteomes" id="UP000578077"/>
    </source>
</evidence>
<protein>
    <submittedName>
        <fullName evidence="2">Uncharacterized protein</fullName>
    </submittedName>
</protein>
<name>A0A841EBL3_9ACTN</name>
<gene>
    <name evidence="2" type="ORF">HNR25_002470</name>
</gene>
<dbReference type="Proteomes" id="UP000578077">
    <property type="component" value="Unassembled WGS sequence"/>
</dbReference>
<proteinExistence type="predicted"/>
<accession>A0A841EBL3</accession>
<organism evidence="2 3">
    <name type="scientific">Streptomonospora salina</name>
    <dbReference type="NCBI Taxonomy" id="104205"/>
    <lineage>
        <taxon>Bacteria</taxon>
        <taxon>Bacillati</taxon>
        <taxon>Actinomycetota</taxon>
        <taxon>Actinomycetes</taxon>
        <taxon>Streptosporangiales</taxon>
        <taxon>Nocardiopsidaceae</taxon>
        <taxon>Streptomonospora</taxon>
    </lineage>
</organism>
<comment type="caution">
    <text evidence="2">The sequence shown here is derived from an EMBL/GenBank/DDBJ whole genome shotgun (WGS) entry which is preliminary data.</text>
</comment>
<dbReference type="AlphaFoldDB" id="A0A841EBL3"/>